<keyword evidence="3" id="KW-1185">Reference proteome</keyword>
<sequence length="114" mass="12576">MKRLIIAFTCVTTIGLASAAADTLALDKLDRDIDGYLQKILSNADAACFEHIITKIIAKEDRKEYYLTFEDTNQTSAVEIGSYDSSYLYTCVGGKLLSWDTGESTVLEDFTSAQ</sequence>
<dbReference type="RefSeq" id="WP_289388472.1">
    <property type="nucleotide sequence ID" value="NZ_JAUCBM010000012.1"/>
</dbReference>
<gene>
    <name evidence="2" type="ORF">ACFQ35_05785</name>
</gene>
<feature type="signal peptide" evidence="1">
    <location>
        <begin position="1"/>
        <end position="19"/>
    </location>
</feature>
<evidence type="ECO:0000313" key="2">
    <source>
        <dbReference type="EMBL" id="MFD1226661.1"/>
    </source>
</evidence>
<proteinExistence type="predicted"/>
<reference evidence="3" key="1">
    <citation type="journal article" date="2019" name="Int. J. Syst. Evol. Microbiol.">
        <title>The Global Catalogue of Microorganisms (GCM) 10K type strain sequencing project: providing services to taxonomists for standard genome sequencing and annotation.</title>
        <authorList>
            <consortium name="The Broad Institute Genomics Platform"/>
            <consortium name="The Broad Institute Genome Sequencing Center for Infectious Disease"/>
            <person name="Wu L."/>
            <person name="Ma J."/>
        </authorList>
    </citation>
    <scope>NUCLEOTIDE SEQUENCE [LARGE SCALE GENOMIC DNA]</scope>
    <source>
        <strain evidence="3">CCUG 49584</strain>
    </source>
</reference>
<organism evidence="2 3">
    <name type="scientific">Pseudochrobactrum kiredjianiae</name>
    <dbReference type="NCBI Taxonomy" id="386305"/>
    <lineage>
        <taxon>Bacteria</taxon>
        <taxon>Pseudomonadati</taxon>
        <taxon>Pseudomonadota</taxon>
        <taxon>Alphaproteobacteria</taxon>
        <taxon>Hyphomicrobiales</taxon>
        <taxon>Brucellaceae</taxon>
        <taxon>Pseudochrobactrum</taxon>
    </lineage>
</organism>
<evidence type="ECO:0000313" key="3">
    <source>
        <dbReference type="Proteomes" id="UP001597263"/>
    </source>
</evidence>
<comment type="caution">
    <text evidence="2">The sequence shown here is derived from an EMBL/GenBank/DDBJ whole genome shotgun (WGS) entry which is preliminary data.</text>
</comment>
<dbReference type="Proteomes" id="UP001597263">
    <property type="component" value="Unassembled WGS sequence"/>
</dbReference>
<accession>A0ABW3V369</accession>
<keyword evidence="1" id="KW-0732">Signal</keyword>
<name>A0ABW3V369_9HYPH</name>
<protein>
    <submittedName>
        <fullName evidence="2">Uncharacterized protein</fullName>
    </submittedName>
</protein>
<feature type="chain" id="PRO_5046400789" evidence="1">
    <location>
        <begin position="20"/>
        <end position="114"/>
    </location>
</feature>
<evidence type="ECO:0000256" key="1">
    <source>
        <dbReference type="SAM" id="SignalP"/>
    </source>
</evidence>
<dbReference type="EMBL" id="JBHTMA010000032">
    <property type="protein sequence ID" value="MFD1226661.1"/>
    <property type="molecule type" value="Genomic_DNA"/>
</dbReference>